<feature type="compositionally biased region" description="Low complexity" evidence="1">
    <location>
        <begin position="239"/>
        <end position="248"/>
    </location>
</feature>
<dbReference type="InParanoid" id="A0A2R5GR11"/>
<gene>
    <name evidence="3" type="ORF">FCC1311_089742</name>
</gene>
<evidence type="ECO:0000313" key="4">
    <source>
        <dbReference type="Proteomes" id="UP000241890"/>
    </source>
</evidence>
<feature type="region of interest" description="Disordered" evidence="1">
    <location>
        <begin position="1"/>
        <end position="345"/>
    </location>
</feature>
<evidence type="ECO:0000256" key="1">
    <source>
        <dbReference type="SAM" id="MobiDB-lite"/>
    </source>
</evidence>
<feature type="compositionally biased region" description="Acidic residues" evidence="1">
    <location>
        <begin position="26"/>
        <end position="44"/>
    </location>
</feature>
<feature type="domain" description="Immune mapped protein 2 N-terminal" evidence="2">
    <location>
        <begin position="380"/>
        <end position="460"/>
    </location>
</feature>
<dbReference type="OrthoDB" id="329578at2759"/>
<name>A0A2R5GR11_9STRA</name>
<protein>
    <recommendedName>
        <fullName evidence="2">Immune mapped protein 2 N-terminal domain-containing protein</fullName>
    </recommendedName>
</protein>
<evidence type="ECO:0000259" key="2">
    <source>
        <dbReference type="Pfam" id="PF18590"/>
    </source>
</evidence>
<feature type="compositionally biased region" description="Basic and acidic residues" evidence="1">
    <location>
        <begin position="264"/>
        <end position="279"/>
    </location>
</feature>
<feature type="compositionally biased region" description="Gly residues" evidence="1">
    <location>
        <begin position="116"/>
        <end position="128"/>
    </location>
</feature>
<feature type="compositionally biased region" description="Gly residues" evidence="1">
    <location>
        <begin position="73"/>
        <end position="83"/>
    </location>
</feature>
<dbReference type="InterPro" id="IPR040955">
    <property type="entry name" value="IMP2_N"/>
</dbReference>
<feature type="compositionally biased region" description="Gly residues" evidence="1">
    <location>
        <begin position="137"/>
        <end position="152"/>
    </location>
</feature>
<dbReference type="Pfam" id="PF18590">
    <property type="entry name" value="IMP2_N"/>
    <property type="match status" value="1"/>
</dbReference>
<organism evidence="3 4">
    <name type="scientific">Hondaea fermentalgiana</name>
    <dbReference type="NCBI Taxonomy" id="2315210"/>
    <lineage>
        <taxon>Eukaryota</taxon>
        <taxon>Sar</taxon>
        <taxon>Stramenopiles</taxon>
        <taxon>Bigyra</taxon>
        <taxon>Labyrinthulomycetes</taxon>
        <taxon>Thraustochytrida</taxon>
        <taxon>Thraustochytriidae</taxon>
        <taxon>Hondaea</taxon>
    </lineage>
</organism>
<keyword evidence="4" id="KW-1185">Reference proteome</keyword>
<accession>A0A2R5GR11</accession>
<feature type="compositionally biased region" description="Low complexity" evidence="1">
    <location>
        <begin position="209"/>
        <end position="225"/>
    </location>
</feature>
<proteinExistence type="predicted"/>
<comment type="caution">
    <text evidence="3">The sequence shown here is derived from an EMBL/GenBank/DDBJ whole genome shotgun (WGS) entry which is preliminary data.</text>
</comment>
<dbReference type="EMBL" id="BEYU01000129">
    <property type="protein sequence ID" value="GBG32749.1"/>
    <property type="molecule type" value="Genomic_DNA"/>
</dbReference>
<sequence>MGIFTRGGSAPRPPRKPSKYKGYNYEAEDHDDDEGLPEWFDENDGAPPNSSSFRERQVPARAATSGPGYSWETGGGGGGGGGSYYDDVDASAGADDFDDDDGDDGYSAPPPTRTQRGGGGGGGGGGGYSWETSGASSSGGGSGGGGGGGGGYSWETSAPTRAPTSAPGGYSWETSAPARQDPTPASNEGSSTGYSWEQSGRTGGGIVRAPETAKPSAAPAAWALARRSKNRGGAGAGAGASASAAAGGSRTGGDGWRNHGNGWRHGEKPKADAHWRQEAASEDDDDNHDEDVPATTGGYSWETNGTGGGASASAGGYSWETSGTDAADRGGYSWEEPAKRRSSRGAALLKRLSGRLSGSRGAMVASPGSGSDMESYAQGAGCYLIFETNSNGVLYAQWSSDGSAPANAWAYFRPQKKVPAYKYTQNKGRMDILKISGDKKKIYDGVAQFIKDAVTYRATFVPLDHSEIKFDMYGLTYELTVFPFNLGQEYSTNRLEAVAVVPHSSLAYEGITKTSRGYFLSTGNKAGVSSAM</sequence>
<feature type="compositionally biased region" description="Polar residues" evidence="1">
    <location>
        <begin position="183"/>
        <end position="200"/>
    </location>
</feature>
<dbReference type="AlphaFoldDB" id="A0A2R5GR11"/>
<feature type="compositionally biased region" description="Acidic residues" evidence="1">
    <location>
        <begin position="280"/>
        <end position="289"/>
    </location>
</feature>
<evidence type="ECO:0000313" key="3">
    <source>
        <dbReference type="EMBL" id="GBG32749.1"/>
    </source>
</evidence>
<feature type="compositionally biased region" description="Acidic residues" evidence="1">
    <location>
        <begin position="95"/>
        <end position="104"/>
    </location>
</feature>
<reference evidence="3 4" key="1">
    <citation type="submission" date="2017-12" db="EMBL/GenBank/DDBJ databases">
        <title>Sequencing, de novo assembly and annotation of complete genome of a new Thraustochytrid species, strain FCC1311.</title>
        <authorList>
            <person name="Sedici K."/>
            <person name="Godart F."/>
            <person name="Aiese Cigliano R."/>
            <person name="Sanseverino W."/>
            <person name="Barakat M."/>
            <person name="Ortet P."/>
            <person name="Marechal E."/>
            <person name="Cagnac O."/>
            <person name="Amato A."/>
        </authorList>
    </citation>
    <scope>NUCLEOTIDE SEQUENCE [LARGE SCALE GENOMIC DNA]</scope>
</reference>
<dbReference type="Proteomes" id="UP000241890">
    <property type="component" value="Unassembled WGS sequence"/>
</dbReference>